<dbReference type="EMBL" id="CP001821">
    <property type="protein sequence ID" value="ACZ29631.1"/>
    <property type="molecule type" value="Genomic_DNA"/>
</dbReference>
<accession>D1BWP9</accession>
<name>D1BWP9_XYLCX</name>
<sequence length="94" mass="9974">MATTAEVLRLAATLVEDAATAGLDVPYVNVYAGHRAHVTLLTDEDPDADALAAALRLEQAGPAIWEAEIDGLNVRTHRKATDAETAAWRARVPA</sequence>
<dbReference type="STRING" id="446471.Xcel_0592"/>
<dbReference type="KEGG" id="xce:Xcel_0592"/>
<dbReference type="AlphaFoldDB" id="D1BWP9"/>
<protein>
    <submittedName>
        <fullName evidence="1">Uncharacterized protein</fullName>
    </submittedName>
</protein>
<reference evidence="1 2" key="2">
    <citation type="journal article" date="2010" name="Stand. Genomic Sci.">
        <title>Complete genome sequence of Xylanimonas cellulosilytica type strain (XIL07).</title>
        <authorList>
            <person name="Foster B."/>
            <person name="Pukall R."/>
            <person name="Abt B."/>
            <person name="Nolan M."/>
            <person name="Glavina Del Rio T."/>
            <person name="Chen F."/>
            <person name="Lucas S."/>
            <person name="Tice H."/>
            <person name="Pitluck S."/>
            <person name="Cheng J.-F."/>
            <person name="Chertkov O."/>
            <person name="Brettin T."/>
            <person name="Han C."/>
            <person name="Detter J.C."/>
            <person name="Bruce D."/>
            <person name="Goodwin L."/>
            <person name="Ivanova N."/>
            <person name="Mavromatis K."/>
            <person name="Pati A."/>
            <person name="Mikhailova N."/>
            <person name="Chen A."/>
            <person name="Palaniappan K."/>
            <person name="Land M."/>
            <person name="Hauser L."/>
            <person name="Chang Y.-J."/>
            <person name="Jeffries C.D."/>
            <person name="Chain P."/>
            <person name="Rohde M."/>
            <person name="Goeker M."/>
            <person name="Bristow J."/>
            <person name="Eisen J.A."/>
            <person name="Markowitz V."/>
            <person name="Hugenholtz P."/>
            <person name="Kyrpides N.C."/>
            <person name="Klenk H.-P."/>
            <person name="Lapidus A."/>
        </authorList>
    </citation>
    <scope>NUCLEOTIDE SEQUENCE [LARGE SCALE GENOMIC DNA]</scope>
    <source>
        <strain evidence="2">DSM 15894 / CECT 5975 / LMG 20990 / XIL07</strain>
    </source>
</reference>
<proteinExistence type="predicted"/>
<evidence type="ECO:0000313" key="1">
    <source>
        <dbReference type="EMBL" id="ACZ29631.1"/>
    </source>
</evidence>
<reference evidence="2" key="1">
    <citation type="submission" date="2009-11" db="EMBL/GenBank/DDBJ databases">
        <title>The complete chromosome of Xylanimonas cellulosilytica DSM 15894.</title>
        <authorList>
            <consortium name="US DOE Joint Genome Institute (JGI-PGF)"/>
            <person name="Lucas S."/>
            <person name="Copeland A."/>
            <person name="Lapidus A."/>
            <person name="Glavina del Rio T."/>
            <person name="Dalin E."/>
            <person name="Tice H."/>
            <person name="Bruce D."/>
            <person name="Goodwin L."/>
            <person name="Pitluck S."/>
            <person name="Kyrpides N."/>
            <person name="Mavromatis K."/>
            <person name="Ivanova N."/>
            <person name="Mikhailova N."/>
            <person name="Foster B."/>
            <person name="Clum A."/>
            <person name="Brettin T."/>
            <person name="Detter J.C."/>
            <person name="Han C."/>
            <person name="Larimer F."/>
            <person name="Land M."/>
            <person name="Hauser L."/>
            <person name="Markowitz V."/>
            <person name="Cheng J.F."/>
            <person name="Hugenholtz P."/>
            <person name="Woyke T."/>
            <person name="Wu D."/>
            <person name="Gehrich-Schroeter G."/>
            <person name="Schneider S."/>
            <person name="Pukall S.R."/>
            <person name="Klenk H.P."/>
            <person name="Eisen J.A."/>
        </authorList>
    </citation>
    <scope>NUCLEOTIDE SEQUENCE [LARGE SCALE GENOMIC DNA]</scope>
    <source>
        <strain evidence="2">DSM 15894 / CECT 5975 / LMG 20990 / XIL07</strain>
    </source>
</reference>
<organism evidence="1 2">
    <name type="scientific">Xylanimonas cellulosilytica (strain DSM 15894 / JCM 12276 / CECT 5975 / KCTC 9989 / LMG 20990 / NBRC 107835 / XIL07)</name>
    <dbReference type="NCBI Taxonomy" id="446471"/>
    <lineage>
        <taxon>Bacteria</taxon>
        <taxon>Bacillati</taxon>
        <taxon>Actinomycetota</taxon>
        <taxon>Actinomycetes</taxon>
        <taxon>Micrococcales</taxon>
        <taxon>Promicromonosporaceae</taxon>
        <taxon>Xylanimonas</taxon>
    </lineage>
</organism>
<gene>
    <name evidence="1" type="ordered locus">Xcel_0592</name>
</gene>
<dbReference type="HOGENOM" id="CLU_2385435_0_0_11"/>
<dbReference type="Proteomes" id="UP000002255">
    <property type="component" value="Chromosome"/>
</dbReference>
<evidence type="ECO:0000313" key="2">
    <source>
        <dbReference type="Proteomes" id="UP000002255"/>
    </source>
</evidence>
<keyword evidence="2" id="KW-1185">Reference proteome</keyword>
<dbReference type="RefSeq" id="WP_012877375.1">
    <property type="nucleotide sequence ID" value="NC_013530.1"/>
</dbReference>